<name>A0A0F9UD43_9ZZZZ</name>
<protein>
    <submittedName>
        <fullName evidence="1">Uncharacterized protein</fullName>
    </submittedName>
</protein>
<dbReference type="AlphaFoldDB" id="A0A0F9UD43"/>
<dbReference type="SUPFAM" id="SSF81901">
    <property type="entry name" value="HCP-like"/>
    <property type="match status" value="1"/>
</dbReference>
<sequence length="546" mass="58960">MNLKPAFETSKNVRDLSAAWIKGLAMVPAVTPELAKQLTVEGAVSLVAPGAMLAKAIQLEALDTTSKALKVLFFCQDTISIMDGGRWINLAADFLELGHGLELFSIGHTEFKSSGEPLAQCLGLKPLQVISAADAENLHWDMVIWVHPKLEGREDQHLANLAASLHAGGVPVYGVMYNELDAVTQSYCMSPTGYMFEWIDAPMHIADMSERSVNRHGISLNGMGIEGGWGAVITRLGSAAITPSALEVEAVATAAVLESLLGIQGGNWSFGATVPGVRFGKVVPVGLHGNVAVDPQTGVLYKHCHLTGTLKQVGHLPQDETAYPPCLKFHLVPWSARLYLLALYEVPREDGKHRQVLELLNKSSEVGLVEAGIALARAHELSGTSSSTHAANQIYERLSTSHYMAAYAIAHQRLEEGQYSAAVPLFLVAADAGYPAAISDLGVLMIENERTSIGVSLLMEAAGLGDAEASFRLGEHKLSQSLFNDALGHLRDAWSHGHVQALEVAEWLCNEMLAQGLGSRGKLKRELKDIDAFNRKLERYRQEEIG</sequence>
<organism evidence="1">
    <name type="scientific">marine sediment metagenome</name>
    <dbReference type="NCBI Taxonomy" id="412755"/>
    <lineage>
        <taxon>unclassified sequences</taxon>
        <taxon>metagenomes</taxon>
        <taxon>ecological metagenomes</taxon>
    </lineage>
</organism>
<comment type="caution">
    <text evidence="1">The sequence shown here is derived from an EMBL/GenBank/DDBJ whole genome shotgun (WGS) entry which is preliminary data.</text>
</comment>
<dbReference type="EMBL" id="LAZR01000117">
    <property type="protein sequence ID" value="KKN89584.1"/>
    <property type="molecule type" value="Genomic_DNA"/>
</dbReference>
<dbReference type="InterPro" id="IPR011990">
    <property type="entry name" value="TPR-like_helical_dom_sf"/>
</dbReference>
<dbReference type="Gene3D" id="1.25.40.10">
    <property type="entry name" value="Tetratricopeptide repeat domain"/>
    <property type="match status" value="1"/>
</dbReference>
<proteinExistence type="predicted"/>
<evidence type="ECO:0000313" key="1">
    <source>
        <dbReference type="EMBL" id="KKN89584.1"/>
    </source>
</evidence>
<gene>
    <name evidence="1" type="ORF">LCGC14_0237160</name>
</gene>
<accession>A0A0F9UD43</accession>
<reference evidence="1" key="1">
    <citation type="journal article" date="2015" name="Nature">
        <title>Complex archaea that bridge the gap between prokaryotes and eukaryotes.</title>
        <authorList>
            <person name="Spang A."/>
            <person name="Saw J.H."/>
            <person name="Jorgensen S.L."/>
            <person name="Zaremba-Niedzwiedzka K."/>
            <person name="Martijn J."/>
            <person name="Lind A.E."/>
            <person name="van Eijk R."/>
            <person name="Schleper C."/>
            <person name="Guy L."/>
            <person name="Ettema T.J."/>
        </authorList>
    </citation>
    <scope>NUCLEOTIDE SEQUENCE</scope>
</reference>